<comment type="caution">
    <text evidence="2">The sequence shown here is derived from an EMBL/GenBank/DDBJ whole genome shotgun (WGS) entry which is preliminary data.</text>
</comment>
<dbReference type="GO" id="GO:0051082">
    <property type="term" value="F:unfolded protein binding"/>
    <property type="evidence" value="ECO:0007669"/>
    <property type="project" value="TreeGrafter"/>
</dbReference>
<dbReference type="GO" id="GO:0006120">
    <property type="term" value="P:mitochondrial electron transport, NADH to ubiquinone"/>
    <property type="evidence" value="ECO:0007669"/>
    <property type="project" value="TreeGrafter"/>
</dbReference>
<dbReference type="GO" id="GO:0005739">
    <property type="term" value="C:mitochondrion"/>
    <property type="evidence" value="ECO:0007669"/>
    <property type="project" value="TreeGrafter"/>
</dbReference>
<reference evidence="2 3" key="1">
    <citation type="submission" date="2015-07" db="EMBL/GenBank/DDBJ databases">
        <title>Draft Genome Sequence of Malassezia furfur CBS1878 and Malassezia pachydermatis CBS1879.</title>
        <authorList>
            <person name="Triana S."/>
            <person name="Ohm R."/>
            <person name="Gonzalez A."/>
            <person name="DeCock H."/>
            <person name="Restrepo S."/>
            <person name="Celis A."/>
        </authorList>
    </citation>
    <scope>NUCLEOTIDE SEQUENCE [LARGE SCALE GENOMIC DNA]</scope>
    <source>
        <strain evidence="2 3">CBS 1879</strain>
    </source>
</reference>
<dbReference type="VEuPathDB" id="FungiDB:Malapachy_1959"/>
<name>A0A0M9VNX1_9BASI</name>
<dbReference type="InterPro" id="IPR039131">
    <property type="entry name" value="NDUFAF1"/>
</dbReference>
<dbReference type="AlphaFoldDB" id="A0A0M9VNX1"/>
<dbReference type="PANTHER" id="PTHR13194">
    <property type="entry name" value="COMPLEX I INTERMEDIATE-ASSOCIATED PROTEIN 30"/>
    <property type="match status" value="1"/>
</dbReference>
<feature type="domain" description="NADH:ubiquinone oxidoreductase intermediate-associated protein 30" evidence="1">
    <location>
        <begin position="197"/>
        <end position="264"/>
    </location>
</feature>
<dbReference type="GO" id="GO:0010257">
    <property type="term" value="P:NADH dehydrogenase complex assembly"/>
    <property type="evidence" value="ECO:0007669"/>
    <property type="project" value="TreeGrafter"/>
</dbReference>
<accession>A0A0M9VNX1</accession>
<evidence type="ECO:0000313" key="3">
    <source>
        <dbReference type="Proteomes" id="UP000037751"/>
    </source>
</evidence>
<protein>
    <recommendedName>
        <fullName evidence="1">NADH:ubiquinone oxidoreductase intermediate-associated protein 30 domain-containing protein</fullName>
    </recommendedName>
</protein>
<dbReference type="OrthoDB" id="42561at2759"/>
<feature type="domain" description="NADH:ubiquinone oxidoreductase intermediate-associated protein 30" evidence="1">
    <location>
        <begin position="44"/>
        <end position="137"/>
    </location>
</feature>
<dbReference type="Pfam" id="PF08547">
    <property type="entry name" value="CIA30"/>
    <property type="match status" value="2"/>
</dbReference>
<dbReference type="RefSeq" id="XP_017991421.1">
    <property type="nucleotide sequence ID" value="XM_018136455.1"/>
</dbReference>
<dbReference type="InterPro" id="IPR013857">
    <property type="entry name" value="NADH-UbQ_OxRdtase-assoc_prot30"/>
</dbReference>
<sequence>MSFASRFGQALQRSLDRLRSETARIMRMEVESAQHHTNAQRLYQFTTPQDLTQIATGSDSDIGGLSRCHFSLEKETKPDGSTHTFGRFYGSLSSQVPRGSSLEKSGYAAFRNKSRPTLFSTEAWDTSYHPYLALRVRRRVPGPASSTSATEAASSDVSLRAALHAGDQAGPAVPRAVQALGLSYAGIPARAPEPPLFFVNIQTDGPVTTDLYQHRLFLDEQQGNAWQTITIPLDSFVLTNTGVVSESQVSMLREKVLTVGISVLMDPPLLPRDQEVPETPSPIPNALRRVDTAGPAAVRGSKRDRTLSFELDIAGVWVVASPSDAQALKEGM</sequence>
<dbReference type="PANTHER" id="PTHR13194:SF18">
    <property type="entry name" value="COMPLEX I INTERMEDIATE-ASSOCIATED PROTEIN 30, MITOCHONDRIAL"/>
    <property type="match status" value="1"/>
</dbReference>
<evidence type="ECO:0000313" key="2">
    <source>
        <dbReference type="EMBL" id="KOS13789.1"/>
    </source>
</evidence>
<dbReference type="GeneID" id="28728330"/>
<dbReference type="EMBL" id="LGAV01000005">
    <property type="protein sequence ID" value="KOS13789.1"/>
    <property type="molecule type" value="Genomic_DNA"/>
</dbReference>
<gene>
    <name evidence="2" type="ORF">Malapachy_1959</name>
</gene>
<dbReference type="STRING" id="77020.A0A0M9VNX1"/>
<evidence type="ECO:0000259" key="1">
    <source>
        <dbReference type="Pfam" id="PF08547"/>
    </source>
</evidence>
<proteinExistence type="predicted"/>
<keyword evidence="3" id="KW-1185">Reference proteome</keyword>
<dbReference type="Proteomes" id="UP000037751">
    <property type="component" value="Unassembled WGS sequence"/>
</dbReference>
<organism evidence="2 3">
    <name type="scientific">Malassezia pachydermatis</name>
    <dbReference type="NCBI Taxonomy" id="77020"/>
    <lineage>
        <taxon>Eukaryota</taxon>
        <taxon>Fungi</taxon>
        <taxon>Dikarya</taxon>
        <taxon>Basidiomycota</taxon>
        <taxon>Ustilaginomycotina</taxon>
        <taxon>Malasseziomycetes</taxon>
        <taxon>Malasseziales</taxon>
        <taxon>Malasseziaceae</taxon>
        <taxon>Malassezia</taxon>
    </lineage>
</organism>